<dbReference type="EMBL" id="OIVN01001800">
    <property type="protein sequence ID" value="SPC97798.1"/>
    <property type="molecule type" value="Genomic_DNA"/>
</dbReference>
<evidence type="ECO:0000259" key="2">
    <source>
        <dbReference type="Pfam" id="PF10536"/>
    </source>
</evidence>
<sequence>MGRIGHIATSVTWYKASDSWSTWVVRMALSKLDKWKILGISEAIRASKYEIPINPSLLISLLGFWSQVTNTFSFPEGYMTPTVVDVFALMCLRPMGVLAHSLMAVAPSLSNPMVGQFGSSRYGPIRTFPGLLLSFIPPSSCDLTEKLGCTPAKASSEGTQHGALVSNQGIWCSSGPPMLASRRIAPRWWRGNLDSSNCCLFPNLKMRPNNLVDIITDRVTAYNDELSEVAFDLRNQLMKSCQANLLQNAAFKKAKEDLKLQAPLLKLPTPSEQGTRTSTKRKILEVEEVDHTVFTKDAKPSGKKLIKTVAKKSTARKARVVEVVLDFSIIEVESLDEERNDTTTLSNLMMKLKKAKQLAAALKAKTKAKDAERKRLEAEVKERRQAEKAEEERVKVAQPTIEVRTSIEAVTSPIETATPLVQNMPEGLGDIDKLLEDDQLQAAVDQLKELLQKPVDMVLLDASLAAQEKRNRAISQEVDHKQRVSKLQAHQLDLQTKASKLKSIDQKVKSLEIEL</sequence>
<keyword evidence="1" id="KW-0175">Coiled coil</keyword>
<feature type="coiled-coil region" evidence="1">
    <location>
        <begin position="345"/>
        <end position="393"/>
    </location>
</feature>
<evidence type="ECO:0000313" key="3">
    <source>
        <dbReference type="EMBL" id="SPC97798.1"/>
    </source>
</evidence>
<dbReference type="GO" id="GO:0010073">
    <property type="term" value="P:meristem maintenance"/>
    <property type="evidence" value="ECO:0007669"/>
    <property type="project" value="InterPro"/>
</dbReference>
<protein>
    <recommendedName>
        <fullName evidence="2">Aminotransferase-like plant mobile domain-containing protein</fullName>
    </recommendedName>
</protein>
<organism evidence="3">
    <name type="scientific">Fagus sylvatica</name>
    <name type="common">Beechnut</name>
    <dbReference type="NCBI Taxonomy" id="28930"/>
    <lineage>
        <taxon>Eukaryota</taxon>
        <taxon>Viridiplantae</taxon>
        <taxon>Streptophyta</taxon>
        <taxon>Embryophyta</taxon>
        <taxon>Tracheophyta</taxon>
        <taxon>Spermatophyta</taxon>
        <taxon>Magnoliopsida</taxon>
        <taxon>eudicotyledons</taxon>
        <taxon>Gunneridae</taxon>
        <taxon>Pentapetalae</taxon>
        <taxon>rosids</taxon>
        <taxon>fabids</taxon>
        <taxon>Fagales</taxon>
        <taxon>Fagaceae</taxon>
        <taxon>Fagus</taxon>
    </lineage>
</organism>
<gene>
    <name evidence="3" type="ORF">FSB_LOCUS25680</name>
</gene>
<proteinExistence type="predicted"/>
<evidence type="ECO:0000256" key="1">
    <source>
        <dbReference type="SAM" id="Coils"/>
    </source>
</evidence>
<dbReference type="InterPro" id="IPR019557">
    <property type="entry name" value="AminoTfrase-like_pln_mobile"/>
</dbReference>
<dbReference type="InterPro" id="IPR044824">
    <property type="entry name" value="MAIN-like"/>
</dbReference>
<dbReference type="AlphaFoldDB" id="A0A2N9GEE8"/>
<feature type="domain" description="Aminotransferase-like plant mobile" evidence="2">
    <location>
        <begin position="39"/>
        <end position="96"/>
    </location>
</feature>
<dbReference type="Pfam" id="PF10536">
    <property type="entry name" value="PMD"/>
    <property type="match status" value="1"/>
</dbReference>
<dbReference type="PANTHER" id="PTHR46033">
    <property type="entry name" value="PROTEIN MAIN-LIKE 2"/>
    <property type="match status" value="1"/>
</dbReference>
<dbReference type="PANTHER" id="PTHR46033:SF65">
    <property type="entry name" value="AMINOTRANSFERASE-LIKE PLANT MOBILE DOMAIN-CONTAINING PROTEIN"/>
    <property type="match status" value="1"/>
</dbReference>
<reference evidence="3" key="1">
    <citation type="submission" date="2018-02" db="EMBL/GenBank/DDBJ databases">
        <authorList>
            <person name="Cohen D.B."/>
            <person name="Kent A.D."/>
        </authorList>
    </citation>
    <scope>NUCLEOTIDE SEQUENCE</scope>
</reference>
<accession>A0A2N9GEE8</accession>
<name>A0A2N9GEE8_FAGSY</name>